<proteinExistence type="predicted"/>
<organism evidence="2 3">
    <name type="scientific">Marseilla massiliensis</name>
    <dbReference type="NCBI Taxonomy" id="1841864"/>
    <lineage>
        <taxon>Bacteria</taxon>
        <taxon>Pseudomonadati</taxon>
        <taxon>Bacteroidota</taxon>
        <taxon>Bacteroidia</taxon>
        <taxon>Bacteroidales</taxon>
        <taxon>Prevotellaceae</taxon>
        <taxon>Marseilla</taxon>
    </lineage>
</organism>
<dbReference type="AlphaFoldDB" id="A0A938WVG6"/>
<name>A0A938WVG6_9BACT</name>
<dbReference type="InterPro" id="IPR007577">
    <property type="entry name" value="GlycoTrfase_DXD_sugar-bd_CS"/>
</dbReference>
<dbReference type="InterPro" id="IPR051706">
    <property type="entry name" value="Glycosyltransferase_domain"/>
</dbReference>
<dbReference type="GO" id="GO:0016020">
    <property type="term" value="C:membrane"/>
    <property type="evidence" value="ECO:0007669"/>
    <property type="project" value="GOC"/>
</dbReference>
<dbReference type="SUPFAM" id="SSF53448">
    <property type="entry name" value="Nucleotide-diphospho-sugar transferases"/>
    <property type="match status" value="1"/>
</dbReference>
<dbReference type="EMBL" id="JACJJG010000044">
    <property type="protein sequence ID" value="MBM6673954.1"/>
    <property type="molecule type" value="Genomic_DNA"/>
</dbReference>
<keyword evidence="1" id="KW-0808">Transferase</keyword>
<reference evidence="2" key="1">
    <citation type="submission" date="2020-08" db="EMBL/GenBank/DDBJ databases">
        <authorList>
            <person name="Cejkova D."/>
            <person name="Kubasova T."/>
            <person name="Jahodarova E."/>
            <person name="Rychlik I."/>
        </authorList>
    </citation>
    <scope>NUCLEOTIDE SEQUENCE</scope>
    <source>
        <strain evidence="2">An824</strain>
    </source>
</reference>
<reference evidence="2" key="2">
    <citation type="journal article" date="2021" name="Sci. Rep.">
        <title>The distribution of antibiotic resistance genes in chicken gut microbiota commensals.</title>
        <authorList>
            <person name="Juricova H."/>
            <person name="Matiasovicova J."/>
            <person name="Kubasova T."/>
            <person name="Cejkova D."/>
            <person name="Rychlik I."/>
        </authorList>
    </citation>
    <scope>NUCLEOTIDE SEQUENCE</scope>
    <source>
        <strain evidence="2">An824</strain>
    </source>
</reference>
<comment type="caution">
    <text evidence="2">The sequence shown here is derived from an EMBL/GenBank/DDBJ whole genome shotgun (WGS) entry which is preliminary data.</text>
</comment>
<dbReference type="Pfam" id="PF04488">
    <property type="entry name" value="Gly_transf_sug"/>
    <property type="match status" value="1"/>
</dbReference>
<dbReference type="RefSeq" id="WP_205104941.1">
    <property type="nucleotide sequence ID" value="NZ_JACJJG010000044.1"/>
</dbReference>
<evidence type="ECO:0000313" key="3">
    <source>
        <dbReference type="Proteomes" id="UP000706891"/>
    </source>
</evidence>
<sequence length="252" mass="28972">MIPKKIHYCWLSGDPLPRNIRKCIDTWRRIMPDYELKLWDTKAFDITSVPFVEEACRKRKWAFAADYIRMYALYTEGGIYLDSDVKVTKRFDDLLGFSFMSSLEYHPTQADKDGAWDMIDADGHRIKDGFVSGIMIQAAVMGAEAGCPFVKDVLDWYGQQSFINPDGSLSIKVVSPMIYARIAEKYGFVYKDVDQDLSGNIKIYASSMFAGNKHEVTPRTRAIHLCAHSWTPTAWEKFNRWLKNHGLKSRNA</sequence>
<evidence type="ECO:0000256" key="1">
    <source>
        <dbReference type="ARBA" id="ARBA00022679"/>
    </source>
</evidence>
<dbReference type="GO" id="GO:0000030">
    <property type="term" value="F:mannosyltransferase activity"/>
    <property type="evidence" value="ECO:0007669"/>
    <property type="project" value="TreeGrafter"/>
</dbReference>
<dbReference type="PANTHER" id="PTHR32385:SF15">
    <property type="entry name" value="INOSITOL PHOSPHOCERAMIDE MANNOSYLTRANSFERASE 1"/>
    <property type="match status" value="1"/>
</dbReference>
<dbReference type="GO" id="GO:0051999">
    <property type="term" value="P:mannosyl-inositol phosphorylceramide biosynthetic process"/>
    <property type="evidence" value="ECO:0007669"/>
    <property type="project" value="TreeGrafter"/>
</dbReference>
<dbReference type="Proteomes" id="UP000706891">
    <property type="component" value="Unassembled WGS sequence"/>
</dbReference>
<gene>
    <name evidence="2" type="ORF">H6A34_08715</name>
</gene>
<accession>A0A938WVG6</accession>
<keyword evidence="3" id="KW-1185">Reference proteome</keyword>
<dbReference type="PANTHER" id="PTHR32385">
    <property type="entry name" value="MANNOSYL PHOSPHORYLINOSITOL CERAMIDE SYNTHASE"/>
    <property type="match status" value="1"/>
</dbReference>
<protein>
    <submittedName>
        <fullName evidence="2">Polysaccharide biosynthesis protein</fullName>
    </submittedName>
</protein>
<dbReference type="Gene3D" id="3.90.550.20">
    <property type="match status" value="1"/>
</dbReference>
<evidence type="ECO:0000313" key="2">
    <source>
        <dbReference type="EMBL" id="MBM6673954.1"/>
    </source>
</evidence>
<dbReference type="InterPro" id="IPR029044">
    <property type="entry name" value="Nucleotide-diphossugar_trans"/>
</dbReference>